<proteinExistence type="predicted"/>
<dbReference type="Gene3D" id="3.30.710.10">
    <property type="entry name" value="Potassium Channel Kv1.1, Chain A"/>
    <property type="match status" value="1"/>
</dbReference>
<feature type="domain" description="BTB" evidence="2">
    <location>
        <begin position="28"/>
        <end position="87"/>
    </location>
</feature>
<dbReference type="SUPFAM" id="SSF54695">
    <property type="entry name" value="POZ domain"/>
    <property type="match status" value="1"/>
</dbReference>
<comment type="caution">
    <text evidence="3">The sequence shown here is derived from an EMBL/GenBank/DDBJ whole genome shotgun (WGS) entry which is preliminary data.</text>
</comment>
<dbReference type="CDD" id="cd18186">
    <property type="entry name" value="BTB_POZ_ZBTB_KLHL-like"/>
    <property type="match status" value="1"/>
</dbReference>
<dbReference type="PANTHER" id="PTHR47843:SF5">
    <property type="entry name" value="BTB_POZ DOMAIN PROTEIN"/>
    <property type="match status" value="1"/>
</dbReference>
<protein>
    <recommendedName>
        <fullName evidence="2">BTB domain-containing protein</fullName>
    </recommendedName>
</protein>
<feature type="compositionally biased region" description="Pro residues" evidence="1">
    <location>
        <begin position="139"/>
        <end position="148"/>
    </location>
</feature>
<dbReference type="AlphaFoldDB" id="A0A1V8SHE1"/>
<name>A0A1V8SHE1_9PEZI</name>
<evidence type="ECO:0000313" key="4">
    <source>
        <dbReference type="Proteomes" id="UP000192596"/>
    </source>
</evidence>
<dbReference type="InterPro" id="IPR011333">
    <property type="entry name" value="SKP1/BTB/POZ_sf"/>
</dbReference>
<sequence length="311" mass="34764">MASCTTQYDPRNELMSALATLHLGGKYSDLTINCNYRSWAVHKAIVCSRSGFFDGACSGTFREAGTGVVDLSDEDEEAVEQMINFFYHLDYCNEPVQPAAAVFRHRALSNARRQLPKKFDLSQIEDPLLSMAGYCAPKPELPLSPPETPDSTNSSSETSYFSKGKRPRSPRTSVSFVGRQTPPLEMEEEGEYECYDEEEGEGIGEEDSYLLLHTRVYALAEKFDIPSLKHLAQQKFEIAMACFYDSSEFADAVEEVYCSTIDSDRGLRDVVLQAFRSHPALATTSDVYEVIKSTPSLAVELFKIERGIPVY</sequence>
<dbReference type="OrthoDB" id="6359816at2759"/>
<dbReference type="EMBL" id="NAJO01000045">
    <property type="protein sequence ID" value="OQN98562.1"/>
    <property type="molecule type" value="Genomic_DNA"/>
</dbReference>
<evidence type="ECO:0000259" key="2">
    <source>
        <dbReference type="PROSITE" id="PS50097"/>
    </source>
</evidence>
<dbReference type="PANTHER" id="PTHR47843">
    <property type="entry name" value="BTB DOMAIN-CONTAINING PROTEIN-RELATED"/>
    <property type="match status" value="1"/>
</dbReference>
<feature type="region of interest" description="Disordered" evidence="1">
    <location>
        <begin position="139"/>
        <end position="192"/>
    </location>
</feature>
<dbReference type="Proteomes" id="UP000192596">
    <property type="component" value="Unassembled WGS sequence"/>
</dbReference>
<dbReference type="InParanoid" id="A0A1V8SHE1"/>
<evidence type="ECO:0000313" key="3">
    <source>
        <dbReference type="EMBL" id="OQN98562.1"/>
    </source>
</evidence>
<evidence type="ECO:0000256" key="1">
    <source>
        <dbReference type="SAM" id="MobiDB-lite"/>
    </source>
</evidence>
<dbReference type="PROSITE" id="PS50097">
    <property type="entry name" value="BTB"/>
    <property type="match status" value="1"/>
</dbReference>
<keyword evidence="4" id="KW-1185">Reference proteome</keyword>
<feature type="compositionally biased region" description="Low complexity" evidence="1">
    <location>
        <begin position="149"/>
        <end position="159"/>
    </location>
</feature>
<dbReference type="Pfam" id="PF00651">
    <property type="entry name" value="BTB"/>
    <property type="match status" value="1"/>
</dbReference>
<dbReference type="InterPro" id="IPR000210">
    <property type="entry name" value="BTB/POZ_dom"/>
</dbReference>
<gene>
    <name evidence="3" type="ORF">B0A48_15824</name>
</gene>
<reference evidence="4" key="1">
    <citation type="submission" date="2017-03" db="EMBL/GenBank/DDBJ databases">
        <title>Genomes of endolithic fungi from Antarctica.</title>
        <authorList>
            <person name="Coleine C."/>
            <person name="Masonjones S."/>
            <person name="Stajich J.E."/>
        </authorList>
    </citation>
    <scope>NUCLEOTIDE SEQUENCE [LARGE SCALE GENOMIC DNA]</scope>
    <source>
        <strain evidence="4">CCFEE 5527</strain>
    </source>
</reference>
<organism evidence="3 4">
    <name type="scientific">Cryoendolithus antarcticus</name>
    <dbReference type="NCBI Taxonomy" id="1507870"/>
    <lineage>
        <taxon>Eukaryota</taxon>
        <taxon>Fungi</taxon>
        <taxon>Dikarya</taxon>
        <taxon>Ascomycota</taxon>
        <taxon>Pezizomycotina</taxon>
        <taxon>Dothideomycetes</taxon>
        <taxon>Dothideomycetidae</taxon>
        <taxon>Cladosporiales</taxon>
        <taxon>Cladosporiaceae</taxon>
        <taxon>Cryoendolithus</taxon>
    </lineage>
</organism>
<dbReference type="STRING" id="1507870.A0A1V8SHE1"/>
<accession>A0A1V8SHE1</accession>